<accession>A0ABW2CQF3</accession>
<comment type="caution">
    <text evidence="2">The sequence shown here is derived from an EMBL/GenBank/DDBJ whole genome shotgun (WGS) entry which is preliminary data.</text>
</comment>
<dbReference type="Proteomes" id="UP001596380">
    <property type="component" value="Unassembled WGS sequence"/>
</dbReference>
<dbReference type="EMBL" id="JBHSXS010000022">
    <property type="protein sequence ID" value="MFC6883859.1"/>
    <property type="molecule type" value="Genomic_DNA"/>
</dbReference>
<name>A0ABW2CQF3_9ACTN</name>
<feature type="compositionally biased region" description="Acidic residues" evidence="1">
    <location>
        <begin position="43"/>
        <end position="52"/>
    </location>
</feature>
<organism evidence="2 3">
    <name type="scientific">Actinomadura yumaensis</name>
    <dbReference type="NCBI Taxonomy" id="111807"/>
    <lineage>
        <taxon>Bacteria</taxon>
        <taxon>Bacillati</taxon>
        <taxon>Actinomycetota</taxon>
        <taxon>Actinomycetes</taxon>
        <taxon>Streptosporangiales</taxon>
        <taxon>Thermomonosporaceae</taxon>
        <taxon>Actinomadura</taxon>
    </lineage>
</organism>
<reference evidence="3" key="1">
    <citation type="journal article" date="2019" name="Int. J. Syst. Evol. Microbiol.">
        <title>The Global Catalogue of Microorganisms (GCM) 10K type strain sequencing project: providing services to taxonomists for standard genome sequencing and annotation.</title>
        <authorList>
            <consortium name="The Broad Institute Genomics Platform"/>
            <consortium name="The Broad Institute Genome Sequencing Center for Infectious Disease"/>
            <person name="Wu L."/>
            <person name="Ma J."/>
        </authorList>
    </citation>
    <scope>NUCLEOTIDE SEQUENCE [LARGE SCALE GENOMIC DNA]</scope>
    <source>
        <strain evidence="3">JCM 3369</strain>
    </source>
</reference>
<feature type="region of interest" description="Disordered" evidence="1">
    <location>
        <begin position="35"/>
        <end position="60"/>
    </location>
</feature>
<protein>
    <submittedName>
        <fullName evidence="2">Uncharacterized protein</fullName>
    </submittedName>
</protein>
<evidence type="ECO:0000256" key="1">
    <source>
        <dbReference type="SAM" id="MobiDB-lite"/>
    </source>
</evidence>
<evidence type="ECO:0000313" key="3">
    <source>
        <dbReference type="Proteomes" id="UP001596380"/>
    </source>
</evidence>
<keyword evidence="3" id="KW-1185">Reference proteome</keyword>
<gene>
    <name evidence="2" type="ORF">ACFQKB_29160</name>
</gene>
<sequence>MTKRRRRGTVRYIGDLIEDTFDRASDVERDLRRAARTAVGNRDDDDWDDDRDDRDRRSDDELDEILDDLGEVCRKLRRYETRDRRSGDSRGRPPGRDAAEAVRDVREIAGSIADLNRRVDVLSRQLRSQRSDDEPE</sequence>
<dbReference type="RefSeq" id="WP_160823085.1">
    <property type="nucleotide sequence ID" value="NZ_JBHSXE010000001.1"/>
</dbReference>
<evidence type="ECO:0000313" key="2">
    <source>
        <dbReference type="EMBL" id="MFC6883859.1"/>
    </source>
</evidence>
<feature type="region of interest" description="Disordered" evidence="1">
    <location>
        <begin position="80"/>
        <end position="102"/>
    </location>
</feature>
<proteinExistence type="predicted"/>